<comment type="subcellular location">
    <subcellularLocation>
        <location evidence="9">Cell membrane</location>
        <topology evidence="9">Multi-pass membrane protein</topology>
    </subcellularLocation>
    <subcellularLocation>
        <location evidence="1">Endomembrane system</location>
        <topology evidence="1">Multi-pass membrane protein</topology>
    </subcellularLocation>
</comment>
<keyword evidence="9" id="KW-0375">Hydrogen ion transport</keyword>
<dbReference type="PANTHER" id="PTHR31998">
    <property type="entry name" value="K(+)-INSENSITIVE PYROPHOSPHATE-ENERGIZED PROTON PUMP"/>
    <property type="match status" value="1"/>
</dbReference>
<evidence type="ECO:0000256" key="6">
    <source>
        <dbReference type="ARBA" id="ARBA00022989"/>
    </source>
</evidence>
<dbReference type="EC" id="7.1.3.1" evidence="9"/>
<comment type="subunit">
    <text evidence="9">Homodimer.</text>
</comment>
<feature type="transmembrane region" description="Helical" evidence="9">
    <location>
        <begin position="491"/>
        <end position="510"/>
    </location>
</feature>
<keyword evidence="5 9" id="KW-1278">Translocase</keyword>
<dbReference type="Pfam" id="PF03030">
    <property type="entry name" value="H_PPase"/>
    <property type="match status" value="1"/>
</dbReference>
<proteinExistence type="inferred from homology"/>
<evidence type="ECO:0000256" key="1">
    <source>
        <dbReference type="ARBA" id="ARBA00004127"/>
    </source>
</evidence>
<feature type="transmembrane region" description="Helical" evidence="9">
    <location>
        <begin position="649"/>
        <end position="670"/>
    </location>
</feature>
<keyword evidence="11" id="KW-1185">Reference proteome</keyword>
<evidence type="ECO:0000313" key="10">
    <source>
        <dbReference type="EMBL" id="ETA69243.1"/>
    </source>
</evidence>
<keyword evidence="2 9" id="KW-0813">Transport</keyword>
<name>W9DTW3_METTI</name>
<feature type="transmembrane region" description="Helical" evidence="9">
    <location>
        <begin position="6"/>
        <end position="27"/>
    </location>
</feature>
<dbReference type="NCBIfam" id="TIGR01104">
    <property type="entry name" value="V_PPase"/>
    <property type="match status" value="1"/>
</dbReference>
<keyword evidence="6 9" id="KW-1133">Transmembrane helix</keyword>
<feature type="transmembrane region" description="Helical" evidence="9">
    <location>
        <begin position="310"/>
        <end position="331"/>
    </location>
</feature>
<feature type="transmembrane region" description="Helical" evidence="9">
    <location>
        <begin position="224"/>
        <end position="242"/>
    </location>
</feature>
<dbReference type="NCBIfam" id="NF001960">
    <property type="entry name" value="PRK00733.3-5"/>
    <property type="match status" value="1"/>
</dbReference>
<protein>
    <recommendedName>
        <fullName evidence="9">K(+)-insensitive pyrophosphate-energized proton pump</fullName>
        <ecNumber evidence="9">7.1.3.1</ecNumber>
    </recommendedName>
    <alternativeName>
        <fullName evidence="9">Membrane-bound proton-translocating pyrophosphatase</fullName>
    </alternativeName>
    <alternativeName>
        <fullName evidence="9">Pyrophosphate-energized inorganic pyrophosphatase</fullName>
        <shortName evidence="9">H(+)-PPase</shortName>
    </alternativeName>
</protein>
<dbReference type="NCBIfam" id="NF001951">
    <property type="entry name" value="PRK00733.1-2"/>
    <property type="match status" value="1"/>
</dbReference>
<evidence type="ECO:0000256" key="2">
    <source>
        <dbReference type="ARBA" id="ARBA00022448"/>
    </source>
</evidence>
<evidence type="ECO:0000256" key="9">
    <source>
        <dbReference type="HAMAP-Rule" id="MF_01129"/>
    </source>
</evidence>
<keyword evidence="3 9" id="KW-0812">Transmembrane</keyword>
<feature type="transmembrane region" description="Helical" evidence="9">
    <location>
        <begin position="55"/>
        <end position="73"/>
    </location>
</feature>
<dbReference type="PIRSF" id="PIRSF001265">
    <property type="entry name" value="H+-PPase"/>
    <property type="match status" value="1"/>
</dbReference>
<dbReference type="AlphaFoldDB" id="W9DTW3"/>
<feature type="transmembrane region" description="Helical" evidence="9">
    <location>
        <begin position="282"/>
        <end position="304"/>
    </location>
</feature>
<evidence type="ECO:0000256" key="5">
    <source>
        <dbReference type="ARBA" id="ARBA00022967"/>
    </source>
</evidence>
<feature type="site" description="Determinant of potassium independence" evidence="9">
    <location>
        <position position="451"/>
    </location>
</feature>
<evidence type="ECO:0000256" key="3">
    <source>
        <dbReference type="ARBA" id="ARBA00022692"/>
    </source>
</evidence>
<keyword evidence="4 9" id="KW-0460">Magnesium</keyword>
<dbReference type="EMBL" id="AZAJ01000001">
    <property type="protein sequence ID" value="ETA69243.1"/>
    <property type="molecule type" value="Genomic_DNA"/>
</dbReference>
<dbReference type="STRING" id="1090322.MettiDRAFT_2738"/>
<evidence type="ECO:0000313" key="11">
    <source>
        <dbReference type="Proteomes" id="UP000019483"/>
    </source>
</evidence>
<feature type="transmembrane region" description="Helical" evidence="9">
    <location>
        <begin position="79"/>
        <end position="102"/>
    </location>
</feature>
<comment type="caution">
    <text evidence="9">Lacks conserved residue(s) required for the propagation of feature annotation.</text>
</comment>
<comment type="function">
    <text evidence="9">Proton pump that utilizes the energy of pyrophosphate hydrolysis as the driving force for proton movement across the membrane. Generates a proton motive force.</text>
</comment>
<organism evidence="10 11">
    <name type="scientific">Methanolobus tindarius DSM 2278</name>
    <dbReference type="NCBI Taxonomy" id="1090322"/>
    <lineage>
        <taxon>Archaea</taxon>
        <taxon>Methanobacteriati</taxon>
        <taxon>Methanobacteriota</taxon>
        <taxon>Stenosarchaea group</taxon>
        <taxon>Methanomicrobia</taxon>
        <taxon>Methanosarcinales</taxon>
        <taxon>Methanosarcinaceae</taxon>
        <taxon>Methanolobus</taxon>
    </lineage>
</organism>
<evidence type="ECO:0000256" key="4">
    <source>
        <dbReference type="ARBA" id="ARBA00022842"/>
    </source>
</evidence>
<dbReference type="Proteomes" id="UP000019483">
    <property type="component" value="Unassembled WGS sequence"/>
</dbReference>
<dbReference type="InterPro" id="IPR004131">
    <property type="entry name" value="PPase-energised_H-pump"/>
</dbReference>
<dbReference type="GO" id="GO:0005886">
    <property type="term" value="C:plasma membrane"/>
    <property type="evidence" value="ECO:0007669"/>
    <property type="project" value="UniProtKB-SubCell"/>
</dbReference>
<feature type="transmembrane region" description="Helical" evidence="9">
    <location>
        <begin position="564"/>
        <end position="597"/>
    </location>
</feature>
<dbReference type="GO" id="GO:0009678">
    <property type="term" value="F:diphosphate hydrolysis-driven proton transmembrane transporter activity"/>
    <property type="evidence" value="ECO:0007669"/>
    <property type="project" value="UniProtKB-UniRule"/>
</dbReference>
<dbReference type="RefSeq" id="WP_023846375.1">
    <property type="nucleotide sequence ID" value="NZ_AZAJ01000001.1"/>
</dbReference>
<feature type="transmembrane region" description="Helical" evidence="9">
    <location>
        <begin position="154"/>
        <end position="171"/>
    </location>
</feature>
<feature type="transmembrane region" description="Helical" evidence="9">
    <location>
        <begin position="393"/>
        <end position="413"/>
    </location>
</feature>
<sequence length="671" mass="68126">MEALIYLAPLAGLVSLLFAGFFAKSVLSEDAGSEKMQEIAGAVQEGAMAYLNRQYKTIAIVAVILAALIFALLPEGGKIAAGFLVGALSSAAAGYVGMNVSVRANVRTASAASKGLQKAMSVAFRGGAVTGLAVVGLALLGTSGFYILYGDVDLVVGFGFGASLISLFARVGGGIFTKAADVGADLVGKVEAGIPEDDPRNAGVIADNVGDNVGDCAGMGADLFETYVVTVLASMLLGSLILDTFSNAILYPLILGSVAIFASIISVFFVKVGSDGKIMKALYKGVAVSAILCLIAFYFVTQYLEMSMSFYYAAVVGVVIMVLMVVFTEYYTSTSFRPVKTIAAASETGAGTNVISGLAIGFESTALPVVIIIVGILASFFIVGGAASPAIGLYGIAIAAAAMLSTTGMIVALDSYGPITDNAGGIAEMAGMPSSVRKITDALDAVGNTTKAVTKGYAIGSAALGALALFADYTGKVGLTGADLSLTKPVVLVGLFIGGLLPFVFSAVTMQAVGKAAFKIVNEVRRQFREIPGIMEGTAKPEYGKCVDIVTAAAIKEMAIPGALAIFTPLIVGLVLGPAALGGLLIGIIVCGLLLALTMDNGGGAWDNAKKLIEDGEHGGKGSEAHKAAVVGDTVGDPFKDTSGPALNALIKVVNMVAILFASLFIGAGLF</sequence>
<reference evidence="10 11" key="1">
    <citation type="submission" date="2013-08" db="EMBL/GenBank/DDBJ databases">
        <authorList>
            <consortium name="DOE Joint Genome Institute"/>
            <person name="Eisen J."/>
            <person name="Huntemann M."/>
            <person name="Han J."/>
            <person name="Chen A."/>
            <person name="Kyrpides N."/>
            <person name="Mavromatis K."/>
            <person name="Markowitz V."/>
            <person name="Palaniappan K."/>
            <person name="Ivanova N."/>
            <person name="Schaumberg A."/>
            <person name="Pati A."/>
            <person name="Liolios K."/>
            <person name="Nordberg H.P."/>
            <person name="Cantor M.N."/>
            <person name="Hua S.X."/>
            <person name="Woyke T."/>
        </authorList>
    </citation>
    <scope>NUCLEOTIDE SEQUENCE [LARGE SCALE GENOMIC DNA]</scope>
    <source>
        <strain evidence="10 11">DSM 2278</strain>
    </source>
</reference>
<dbReference type="OrthoDB" id="53167at2157"/>
<dbReference type="NCBIfam" id="NF001953">
    <property type="entry name" value="PRK00733.2-1"/>
    <property type="match status" value="1"/>
</dbReference>
<evidence type="ECO:0000256" key="8">
    <source>
        <dbReference type="ARBA" id="ARBA00023136"/>
    </source>
</evidence>
<keyword evidence="8 9" id="KW-0472">Membrane</keyword>
<dbReference type="HAMAP" id="MF_01129">
    <property type="entry name" value="PPase_energized_pump"/>
    <property type="match status" value="1"/>
</dbReference>
<keyword evidence="7 9" id="KW-0406">Ion transport</keyword>
<feature type="transmembrane region" description="Helical" evidence="9">
    <location>
        <begin position="122"/>
        <end position="148"/>
    </location>
</feature>
<dbReference type="GeneID" id="96961218"/>
<gene>
    <name evidence="9" type="primary">hppA</name>
    <name evidence="10" type="ORF">MettiDRAFT_2738</name>
</gene>
<feature type="transmembrane region" description="Helical" evidence="9">
    <location>
        <begin position="248"/>
        <end position="270"/>
    </location>
</feature>
<dbReference type="GO" id="GO:0012505">
    <property type="term" value="C:endomembrane system"/>
    <property type="evidence" value="ECO:0007669"/>
    <property type="project" value="UniProtKB-SubCell"/>
</dbReference>
<dbReference type="NCBIfam" id="NF001959">
    <property type="entry name" value="PRK00733.3-4"/>
    <property type="match status" value="1"/>
</dbReference>
<comment type="catalytic activity">
    <reaction evidence="9">
        <text>diphosphate + H2O + H(+)(in) = 2 phosphate + 2 H(+)(out)</text>
        <dbReference type="Rhea" id="RHEA:13973"/>
        <dbReference type="ChEBI" id="CHEBI:15377"/>
        <dbReference type="ChEBI" id="CHEBI:15378"/>
        <dbReference type="ChEBI" id="CHEBI:33019"/>
        <dbReference type="ChEBI" id="CHEBI:43474"/>
        <dbReference type="EC" id="7.1.3.1"/>
    </reaction>
</comment>
<comment type="cofactor">
    <cofactor evidence="9">
        <name>Mg(2+)</name>
        <dbReference type="ChEBI" id="CHEBI:18420"/>
    </cofactor>
</comment>
<comment type="caution">
    <text evidence="10">The sequence shown here is derived from an EMBL/GenBank/DDBJ whole genome shotgun (WGS) entry which is preliminary data.</text>
</comment>
<dbReference type="GO" id="GO:0000287">
    <property type="term" value="F:magnesium ion binding"/>
    <property type="evidence" value="ECO:0007669"/>
    <property type="project" value="UniProtKB-UniRule"/>
</dbReference>
<keyword evidence="9" id="KW-1003">Cell membrane</keyword>
<accession>W9DTW3</accession>
<feature type="transmembrane region" description="Helical" evidence="9">
    <location>
        <begin position="452"/>
        <end position="471"/>
    </location>
</feature>
<dbReference type="GO" id="GO:0004427">
    <property type="term" value="F:inorganic diphosphate phosphatase activity"/>
    <property type="evidence" value="ECO:0007669"/>
    <property type="project" value="UniProtKB-UniRule"/>
</dbReference>
<comment type="similarity">
    <text evidence="9">Belongs to the H(+)-translocating pyrophosphatase (TC 3.A.10) family. K(+)-insensitive subfamily.</text>
</comment>
<evidence type="ECO:0000256" key="7">
    <source>
        <dbReference type="ARBA" id="ARBA00023065"/>
    </source>
</evidence>